<reference evidence="1" key="1">
    <citation type="journal article" date="2019" name="Sci. Rep.">
        <title>Draft genome of Tanacetum cinerariifolium, the natural source of mosquito coil.</title>
        <authorList>
            <person name="Yamashiro T."/>
            <person name="Shiraishi A."/>
            <person name="Satake H."/>
            <person name="Nakayama K."/>
        </authorList>
    </citation>
    <scope>NUCLEOTIDE SEQUENCE</scope>
</reference>
<accession>A0A699JWC1</accession>
<proteinExistence type="predicted"/>
<protein>
    <submittedName>
        <fullName evidence="1">Uncharacterized protein</fullName>
    </submittedName>
</protein>
<dbReference type="EMBL" id="BKCJ010455172">
    <property type="protein sequence ID" value="GFA61316.1"/>
    <property type="molecule type" value="Genomic_DNA"/>
</dbReference>
<evidence type="ECO:0000313" key="1">
    <source>
        <dbReference type="EMBL" id="GFA61316.1"/>
    </source>
</evidence>
<dbReference type="AlphaFoldDB" id="A0A699JWC1"/>
<gene>
    <name evidence="1" type="ORF">Tci_633288</name>
</gene>
<comment type="caution">
    <text evidence="1">The sequence shown here is derived from an EMBL/GenBank/DDBJ whole genome shotgun (WGS) entry which is preliminary data.</text>
</comment>
<name>A0A699JWC1_TANCI</name>
<organism evidence="1">
    <name type="scientific">Tanacetum cinerariifolium</name>
    <name type="common">Dalmatian daisy</name>
    <name type="synonym">Chrysanthemum cinerariifolium</name>
    <dbReference type="NCBI Taxonomy" id="118510"/>
    <lineage>
        <taxon>Eukaryota</taxon>
        <taxon>Viridiplantae</taxon>
        <taxon>Streptophyta</taxon>
        <taxon>Embryophyta</taxon>
        <taxon>Tracheophyta</taxon>
        <taxon>Spermatophyta</taxon>
        <taxon>Magnoliopsida</taxon>
        <taxon>eudicotyledons</taxon>
        <taxon>Gunneridae</taxon>
        <taxon>Pentapetalae</taxon>
        <taxon>asterids</taxon>
        <taxon>campanulids</taxon>
        <taxon>Asterales</taxon>
        <taxon>Asteraceae</taxon>
        <taxon>Asteroideae</taxon>
        <taxon>Anthemideae</taxon>
        <taxon>Anthemidinae</taxon>
        <taxon>Tanacetum</taxon>
    </lineage>
</organism>
<sequence>MAALSCNDLVFEVNNDGVTSDGKACVDVGGAEEVVAEDVVSDDGVDVGGGEETNLDELVRVTKILDK</sequence>
<feature type="non-terminal residue" evidence="1">
    <location>
        <position position="67"/>
    </location>
</feature>